<dbReference type="GO" id="GO:0032977">
    <property type="term" value="F:membrane insertase activity"/>
    <property type="evidence" value="ECO:0007669"/>
    <property type="project" value="InterPro"/>
</dbReference>
<dbReference type="Proteomes" id="UP000434276">
    <property type="component" value="Unassembled WGS sequence"/>
</dbReference>
<dbReference type="PANTHER" id="PTHR12428:SF49">
    <property type="entry name" value="OXAA_YIDC-LIKE MEMBRANE INSERTION PROTEIN"/>
    <property type="match status" value="1"/>
</dbReference>
<evidence type="ECO:0000256" key="4">
    <source>
        <dbReference type="ARBA" id="ARBA00022989"/>
    </source>
</evidence>
<accession>A0A5S9X7H0</accession>
<proteinExistence type="inferred from homology"/>
<comment type="subcellular location">
    <subcellularLocation>
        <location evidence="1">Membrane</location>
        <topology evidence="1">Multi-pass membrane protein</topology>
    </subcellularLocation>
</comment>
<name>A0A5S9X7H0_ARATH</name>
<evidence type="ECO:0000313" key="7">
    <source>
        <dbReference type="EMBL" id="CAA0377282.1"/>
    </source>
</evidence>
<feature type="transmembrane region" description="Helical" evidence="6">
    <location>
        <begin position="230"/>
        <end position="248"/>
    </location>
</feature>
<dbReference type="InterPro" id="IPR001708">
    <property type="entry name" value="YidC/ALB3/OXA1/COX18"/>
</dbReference>
<keyword evidence="4 6" id="KW-1133">Transmembrane helix</keyword>
<dbReference type="ExpressionAtlas" id="A0A5S9X7H0">
    <property type="expression patterns" value="baseline and differential"/>
</dbReference>
<feature type="transmembrane region" description="Helical" evidence="6">
    <location>
        <begin position="254"/>
        <end position="272"/>
    </location>
</feature>
<feature type="transmembrane region" description="Helical" evidence="6">
    <location>
        <begin position="202"/>
        <end position="218"/>
    </location>
</feature>
<dbReference type="GO" id="GO:0016020">
    <property type="term" value="C:membrane"/>
    <property type="evidence" value="ECO:0007669"/>
    <property type="project" value="UniProtKB-SubCell"/>
</dbReference>
<organism evidence="7 8">
    <name type="scientific">Arabidopsis thaliana</name>
    <name type="common">Mouse-ear cress</name>
    <dbReference type="NCBI Taxonomy" id="3702"/>
    <lineage>
        <taxon>Eukaryota</taxon>
        <taxon>Viridiplantae</taxon>
        <taxon>Streptophyta</taxon>
        <taxon>Embryophyta</taxon>
        <taxon>Tracheophyta</taxon>
        <taxon>Spermatophyta</taxon>
        <taxon>Magnoliopsida</taxon>
        <taxon>eudicotyledons</taxon>
        <taxon>Gunneridae</taxon>
        <taxon>Pentapetalae</taxon>
        <taxon>rosids</taxon>
        <taxon>malvids</taxon>
        <taxon>Brassicales</taxon>
        <taxon>Brassicaceae</taxon>
        <taxon>Camelineae</taxon>
        <taxon>Arabidopsis</taxon>
    </lineage>
</organism>
<evidence type="ECO:0000256" key="2">
    <source>
        <dbReference type="ARBA" id="ARBA00010583"/>
    </source>
</evidence>
<sequence length="321" mass="36915">MACLRSLSRRSLYPNLLCYMTSRPVVLHHHIKDFTEPTFPDSSLLIRSFHRHVFFEDTRKMSFVQLVGFSGVSLCRQMSSKPEELCSKIDAFGNVVEESVEAIVTNVATIDECTAITESVFSPEGFVQYVINGIHELTGFNWWMSIVLTAFLVTVLMSPVSMRVQNLALELQSLIRSMENVKRIKKITTMAKKIPELLTPDSLYILPILAGFTFWFSSEVHNQRANLLSSMKRLAIFPIIFVVLQATFKFEPAMYFYMITSRIYVSTLYLMLRSNQIVKLRSILGWPDITVTTVSEQQRIIARLISLMREFIDVVKKKDKK</sequence>
<gene>
    <name evidence="7" type="ORF">C24_LOCUS11006</name>
</gene>
<dbReference type="AlphaFoldDB" id="A0A5S9X7H0"/>
<dbReference type="EMBL" id="CACSHJ010000088">
    <property type="protein sequence ID" value="CAA0377282.1"/>
    <property type="molecule type" value="Genomic_DNA"/>
</dbReference>
<evidence type="ECO:0000256" key="1">
    <source>
        <dbReference type="ARBA" id="ARBA00004141"/>
    </source>
</evidence>
<keyword evidence="3 6" id="KW-0812">Transmembrane</keyword>
<feature type="transmembrane region" description="Helical" evidence="6">
    <location>
        <begin position="142"/>
        <end position="162"/>
    </location>
</feature>
<reference evidence="7 8" key="1">
    <citation type="submission" date="2019-12" db="EMBL/GenBank/DDBJ databases">
        <authorList>
            <person name="Jiao W.-B."/>
            <person name="Schneeberger K."/>
        </authorList>
    </citation>
    <scope>NUCLEOTIDE SEQUENCE [LARGE SCALE GENOMIC DNA]</scope>
    <source>
        <strain evidence="8">cv. C24</strain>
    </source>
</reference>
<evidence type="ECO:0000256" key="6">
    <source>
        <dbReference type="SAM" id="Phobius"/>
    </source>
</evidence>
<protein>
    <submittedName>
        <fullName evidence="7">Uncharacterized protein</fullName>
    </submittedName>
</protein>
<evidence type="ECO:0000256" key="5">
    <source>
        <dbReference type="ARBA" id="ARBA00023136"/>
    </source>
</evidence>
<keyword evidence="5 6" id="KW-0472">Membrane</keyword>
<dbReference type="OrthoDB" id="2148490at2759"/>
<evidence type="ECO:0000313" key="8">
    <source>
        <dbReference type="Proteomes" id="UP000434276"/>
    </source>
</evidence>
<evidence type="ECO:0000256" key="3">
    <source>
        <dbReference type="ARBA" id="ARBA00022692"/>
    </source>
</evidence>
<comment type="similarity">
    <text evidence="2">Belongs to the OXA1/ALB3/YidC (TC 2.A.9.2) family.</text>
</comment>
<dbReference type="PANTHER" id="PTHR12428">
    <property type="entry name" value="OXA1"/>
    <property type="match status" value="1"/>
</dbReference>